<dbReference type="Pfam" id="PF03583">
    <property type="entry name" value="LIP"/>
    <property type="match status" value="1"/>
</dbReference>
<evidence type="ECO:0000313" key="2">
    <source>
        <dbReference type="Proteomes" id="UP001206895"/>
    </source>
</evidence>
<dbReference type="InterPro" id="IPR005152">
    <property type="entry name" value="Lipase_secreted"/>
</dbReference>
<evidence type="ECO:0000313" key="1">
    <source>
        <dbReference type="EMBL" id="MCP2177082.1"/>
    </source>
</evidence>
<dbReference type="PIRSF" id="PIRSF029171">
    <property type="entry name" value="Esterase_LipA"/>
    <property type="match status" value="1"/>
</dbReference>
<dbReference type="EMBL" id="JAMTCJ010000003">
    <property type="protein sequence ID" value="MCP2177082.1"/>
    <property type="molecule type" value="Genomic_DNA"/>
</dbReference>
<proteinExistence type="predicted"/>
<dbReference type="InterPro" id="IPR029058">
    <property type="entry name" value="AB_hydrolase_fold"/>
</dbReference>
<reference evidence="1 2" key="1">
    <citation type="submission" date="2022-06" db="EMBL/GenBank/DDBJ databases">
        <title>Genomic Encyclopedia of Archaeal and Bacterial Type Strains, Phase II (KMG-II): from individual species to whole genera.</title>
        <authorList>
            <person name="Goeker M."/>
        </authorList>
    </citation>
    <scope>NUCLEOTIDE SEQUENCE [LARGE SCALE GENOMIC DNA]</scope>
    <source>
        <strain evidence="1 2">DSM 44693</strain>
    </source>
</reference>
<dbReference type="SUPFAM" id="SSF53474">
    <property type="entry name" value="alpha/beta-Hydrolases"/>
    <property type="match status" value="1"/>
</dbReference>
<dbReference type="PROSITE" id="PS51257">
    <property type="entry name" value="PROKAR_LIPOPROTEIN"/>
    <property type="match status" value="1"/>
</dbReference>
<gene>
    <name evidence="1" type="ORF">LX13_002910</name>
</gene>
<name>A0ABT1HFQ6_9NOCA</name>
<dbReference type="PANTHER" id="PTHR34853">
    <property type="match status" value="1"/>
</dbReference>
<sequence length="419" mass="43013">MSTTGLRVGRRTTVGGILGCVIALVITACGGSGDEAQAPPSADSPAIGAELRIDSTDAGPGSLVSATEMPLLDRRVTAAASISARVEYRSTSGITDKPTTVTGSIFVPLGTPPSGGWPLVALGHGTTGVLGECGPSLDPTLLGVTTLASGLLRLGYAVTVTDYEGLGTPGSTEPTHPYLDATTEGMNVIDSVRAARRLSKSVSARWAALGTSQGGQAVWSANELAGTYSPELNLLGTASVSPAADIAPLAQAAQDKKLTEDQYGALQWLLLALKRENPDLDLDLYRRGVVETQWKALSQCSPEFAAARTAAVRAIAPDDLVPSTPEATATLTNLLAARSLPKAKASAPMLVLYGGKDQLVTPAWTTAALARACRRGDDVQFQLDPDKGHDDVDTAPALGWLANRFNGAPIGSSCGAAAS</sequence>
<accession>A0ABT1HFQ6</accession>
<comment type="caution">
    <text evidence="1">The sequence shown here is derived from an EMBL/GenBank/DDBJ whole genome shotgun (WGS) entry which is preliminary data.</text>
</comment>
<organism evidence="1 2">
    <name type="scientific">Williamsia maris</name>
    <dbReference type="NCBI Taxonomy" id="72806"/>
    <lineage>
        <taxon>Bacteria</taxon>
        <taxon>Bacillati</taxon>
        <taxon>Actinomycetota</taxon>
        <taxon>Actinomycetes</taxon>
        <taxon>Mycobacteriales</taxon>
        <taxon>Nocardiaceae</taxon>
        <taxon>Williamsia</taxon>
    </lineage>
</organism>
<dbReference type="Gene3D" id="3.40.50.1820">
    <property type="entry name" value="alpha/beta hydrolase"/>
    <property type="match status" value="2"/>
</dbReference>
<keyword evidence="2" id="KW-1185">Reference proteome</keyword>
<dbReference type="Proteomes" id="UP001206895">
    <property type="component" value="Unassembled WGS sequence"/>
</dbReference>
<dbReference type="PANTHER" id="PTHR34853:SF1">
    <property type="entry name" value="LIPASE 5"/>
    <property type="match status" value="1"/>
</dbReference>
<dbReference type="RefSeq" id="WP_253662057.1">
    <property type="nucleotide sequence ID" value="NZ_BAAAJQ010000001.1"/>
</dbReference>
<protein>
    <submittedName>
        <fullName evidence="1">Secretory lipase</fullName>
    </submittedName>
</protein>